<protein>
    <submittedName>
        <fullName evidence="2">Uncharacterized protein</fullName>
    </submittedName>
</protein>
<evidence type="ECO:0000313" key="3">
    <source>
        <dbReference type="Proteomes" id="UP000377595"/>
    </source>
</evidence>
<dbReference type="RefSeq" id="WP_155347623.1">
    <property type="nucleotide sequence ID" value="NZ_BAAAHM010000029.1"/>
</dbReference>
<keyword evidence="3" id="KW-1185">Reference proteome</keyword>
<dbReference type="Proteomes" id="UP000377595">
    <property type="component" value="Unassembled WGS sequence"/>
</dbReference>
<evidence type="ECO:0000256" key="1">
    <source>
        <dbReference type="SAM" id="SignalP"/>
    </source>
</evidence>
<dbReference type="EMBL" id="BLAF01000033">
    <property type="protein sequence ID" value="GES22676.1"/>
    <property type="molecule type" value="Genomic_DNA"/>
</dbReference>
<dbReference type="PROSITE" id="PS51257">
    <property type="entry name" value="PROKAR_LIPOPROTEIN"/>
    <property type="match status" value="1"/>
</dbReference>
<gene>
    <name evidence="2" type="ORF">Aple_055740</name>
</gene>
<comment type="caution">
    <text evidence="2">The sequence shown here is derived from an EMBL/GenBank/DDBJ whole genome shotgun (WGS) entry which is preliminary data.</text>
</comment>
<accession>A0A5M3XPK8</accession>
<feature type="signal peptide" evidence="1">
    <location>
        <begin position="1"/>
        <end position="27"/>
    </location>
</feature>
<keyword evidence="1" id="KW-0732">Signal</keyword>
<sequence>MFKKIAVTTAVVAAACGAAMVATPAQADTWTRNSSRNVDSAQSGNNFSNIAATNIGRSGSTNVNNINGIAATATRGGGVGLSYRFR</sequence>
<feature type="chain" id="PRO_5024312642" evidence="1">
    <location>
        <begin position="28"/>
        <end position="86"/>
    </location>
</feature>
<proteinExistence type="predicted"/>
<dbReference type="OrthoDB" id="3539684at2"/>
<reference evidence="2 3" key="1">
    <citation type="submission" date="2019-10" db="EMBL/GenBank/DDBJ databases">
        <title>Whole genome shotgun sequence of Acrocarpospora pleiomorpha NBRC 16267.</title>
        <authorList>
            <person name="Ichikawa N."/>
            <person name="Kimura A."/>
            <person name="Kitahashi Y."/>
            <person name="Komaki H."/>
            <person name="Oguchi A."/>
        </authorList>
    </citation>
    <scope>NUCLEOTIDE SEQUENCE [LARGE SCALE GENOMIC DNA]</scope>
    <source>
        <strain evidence="2 3">NBRC 16267</strain>
    </source>
</reference>
<dbReference type="AlphaFoldDB" id="A0A5M3XPK8"/>
<name>A0A5M3XPK8_9ACTN</name>
<organism evidence="2 3">
    <name type="scientific">Acrocarpospora pleiomorpha</name>
    <dbReference type="NCBI Taxonomy" id="90975"/>
    <lineage>
        <taxon>Bacteria</taxon>
        <taxon>Bacillati</taxon>
        <taxon>Actinomycetota</taxon>
        <taxon>Actinomycetes</taxon>
        <taxon>Streptosporangiales</taxon>
        <taxon>Streptosporangiaceae</taxon>
        <taxon>Acrocarpospora</taxon>
    </lineage>
</organism>
<evidence type="ECO:0000313" key="2">
    <source>
        <dbReference type="EMBL" id="GES22676.1"/>
    </source>
</evidence>